<sequence length="286" mass="32200">MSSPLPIFYHHFRIPLPYLRTLELQETIHQLQLAHRRSSSESTSSSHHPDLLLLLEHRPVYTAGRRQTDESTRSERERLEKLGAEFVLTKRGGEVTYHGPGQVVGYPLLDLGRAGSRSSPSQDSGTKPTALSIRDYICYLQRTLTSHLTHSHGIKTVPSEHTGVFLSEMEKIGSIGVQVRHRLTTHGFAMNVERGPEEWFERVVACGLVGVRATSIQSAKDMKDGDITVTKQIPALVSRFGNVFGREMVELELASGLEEYKRAIQELENEAARMERWLGEPIEHVD</sequence>
<dbReference type="PROSITE" id="PS51733">
    <property type="entry name" value="BPL_LPL_CATALYTIC"/>
    <property type="match status" value="1"/>
</dbReference>
<keyword evidence="4" id="KW-0808">Transferase</keyword>
<dbReference type="GO" id="GO:0009249">
    <property type="term" value="P:protein lipoylation"/>
    <property type="evidence" value="ECO:0007669"/>
    <property type="project" value="InterPro"/>
</dbReference>
<evidence type="ECO:0000313" key="9">
    <source>
        <dbReference type="Proteomes" id="UP000054988"/>
    </source>
</evidence>
<evidence type="ECO:0000313" key="8">
    <source>
        <dbReference type="EMBL" id="KTB43388.1"/>
    </source>
</evidence>
<dbReference type="GO" id="GO:0033819">
    <property type="term" value="F:lipoyl(octanoyl) transferase activity"/>
    <property type="evidence" value="ECO:0007669"/>
    <property type="project" value="UniProtKB-EC"/>
</dbReference>
<dbReference type="EC" id="2.3.1.181" evidence="3"/>
<comment type="similarity">
    <text evidence="2">Belongs to the LipB family.</text>
</comment>
<comment type="caution">
    <text evidence="8">The sequence shown here is derived from an EMBL/GenBank/DDBJ whole genome shotgun (WGS) entry which is preliminary data.</text>
</comment>
<gene>
    <name evidence="8" type="ORF">WG66_4010</name>
</gene>
<dbReference type="Pfam" id="PF21948">
    <property type="entry name" value="LplA-B_cat"/>
    <property type="match status" value="1"/>
</dbReference>
<dbReference type="eggNOG" id="KOG0325">
    <property type="taxonomic scope" value="Eukaryota"/>
</dbReference>
<name>A0A0W0G488_MONRR</name>
<dbReference type="InterPro" id="IPR020605">
    <property type="entry name" value="Octanoyltransferase_CS"/>
</dbReference>
<dbReference type="AlphaFoldDB" id="A0A0W0G488"/>
<proteinExistence type="inferred from homology"/>
<dbReference type="EMBL" id="LATX01001174">
    <property type="protein sequence ID" value="KTB43388.1"/>
    <property type="molecule type" value="Genomic_DNA"/>
</dbReference>
<dbReference type="InterPro" id="IPR000544">
    <property type="entry name" value="Octanoyltransferase"/>
</dbReference>
<comment type="pathway">
    <text evidence="1">Protein modification; protein lipoylation via endogenous pathway; protein N(6)-(lipoyl)lysine from octanoyl-[acyl-carrier-protein]: step 1/2.</text>
</comment>
<dbReference type="SUPFAM" id="SSF55681">
    <property type="entry name" value="Class II aaRS and biotin synthetases"/>
    <property type="match status" value="1"/>
</dbReference>
<evidence type="ECO:0000256" key="6">
    <source>
        <dbReference type="SAM" id="Coils"/>
    </source>
</evidence>
<dbReference type="PANTHER" id="PTHR10993:SF7">
    <property type="entry name" value="LIPOYLTRANSFERASE 2, MITOCHONDRIAL-RELATED"/>
    <property type="match status" value="1"/>
</dbReference>
<evidence type="ECO:0000256" key="2">
    <source>
        <dbReference type="ARBA" id="ARBA00007907"/>
    </source>
</evidence>
<keyword evidence="6" id="KW-0175">Coiled coil</keyword>
<dbReference type="PANTHER" id="PTHR10993">
    <property type="entry name" value="OCTANOYLTRANSFERASE"/>
    <property type="match status" value="1"/>
</dbReference>
<organism evidence="8 9">
    <name type="scientific">Moniliophthora roreri</name>
    <name type="common">Frosty pod rot fungus</name>
    <name type="synonym">Monilia roreri</name>
    <dbReference type="NCBI Taxonomy" id="221103"/>
    <lineage>
        <taxon>Eukaryota</taxon>
        <taxon>Fungi</taxon>
        <taxon>Dikarya</taxon>
        <taxon>Basidiomycota</taxon>
        <taxon>Agaricomycotina</taxon>
        <taxon>Agaricomycetes</taxon>
        <taxon>Agaricomycetidae</taxon>
        <taxon>Agaricales</taxon>
        <taxon>Marasmiineae</taxon>
        <taxon>Marasmiaceae</taxon>
        <taxon>Moniliophthora</taxon>
    </lineage>
</organism>
<reference evidence="8 9" key="1">
    <citation type="submission" date="2015-12" db="EMBL/GenBank/DDBJ databases">
        <title>Draft genome sequence of Moniliophthora roreri, the causal agent of frosty pod rot of cacao.</title>
        <authorList>
            <person name="Aime M.C."/>
            <person name="Diaz-Valderrama J.R."/>
            <person name="Kijpornyongpan T."/>
            <person name="Phillips-Mora W."/>
        </authorList>
    </citation>
    <scope>NUCLEOTIDE SEQUENCE [LARGE SCALE GENOMIC DNA]</scope>
    <source>
        <strain evidence="8 9">MCA 2952</strain>
    </source>
</reference>
<dbReference type="NCBIfam" id="TIGR00214">
    <property type="entry name" value="lipB"/>
    <property type="match status" value="1"/>
</dbReference>
<dbReference type="UniPathway" id="UPA00538">
    <property type="reaction ID" value="UER00592"/>
</dbReference>
<dbReference type="InterPro" id="IPR045864">
    <property type="entry name" value="aa-tRNA-synth_II/BPL/LPL"/>
</dbReference>
<protein>
    <recommendedName>
        <fullName evidence="3">lipoyl(octanoyl) transferase</fullName>
        <ecNumber evidence="3">2.3.1.181</ecNumber>
    </recommendedName>
</protein>
<evidence type="ECO:0000256" key="5">
    <source>
        <dbReference type="ARBA" id="ARBA00023315"/>
    </source>
</evidence>
<dbReference type="PROSITE" id="PS01313">
    <property type="entry name" value="LIPB"/>
    <property type="match status" value="1"/>
</dbReference>
<keyword evidence="5" id="KW-0012">Acyltransferase</keyword>
<dbReference type="Gene3D" id="3.30.930.10">
    <property type="entry name" value="Bira Bifunctional Protein, Domain 2"/>
    <property type="match status" value="1"/>
</dbReference>
<feature type="domain" description="BPL/LPL catalytic" evidence="7">
    <location>
        <begin position="46"/>
        <end position="248"/>
    </location>
</feature>
<evidence type="ECO:0000259" key="7">
    <source>
        <dbReference type="PROSITE" id="PS51733"/>
    </source>
</evidence>
<evidence type="ECO:0000256" key="1">
    <source>
        <dbReference type="ARBA" id="ARBA00004821"/>
    </source>
</evidence>
<accession>A0A0W0G488</accession>
<dbReference type="Proteomes" id="UP000054988">
    <property type="component" value="Unassembled WGS sequence"/>
</dbReference>
<feature type="coiled-coil region" evidence="6">
    <location>
        <begin position="250"/>
        <end position="280"/>
    </location>
</feature>
<evidence type="ECO:0000256" key="4">
    <source>
        <dbReference type="ARBA" id="ARBA00022679"/>
    </source>
</evidence>
<evidence type="ECO:0000256" key="3">
    <source>
        <dbReference type="ARBA" id="ARBA00012334"/>
    </source>
</evidence>
<dbReference type="InterPro" id="IPR004143">
    <property type="entry name" value="BPL_LPL_catalytic"/>
</dbReference>